<evidence type="ECO:0000256" key="1">
    <source>
        <dbReference type="SAM" id="MobiDB-lite"/>
    </source>
</evidence>
<evidence type="ECO:0008006" key="4">
    <source>
        <dbReference type="Google" id="ProtNLM"/>
    </source>
</evidence>
<dbReference type="EMBL" id="BPNI01000106">
    <property type="protein sequence ID" value="GJA42860.1"/>
    <property type="molecule type" value="Genomic_DNA"/>
</dbReference>
<gene>
    <name evidence="2" type="ORF">KAM343_36560</name>
</gene>
<proteinExistence type="predicted"/>
<dbReference type="AlphaFoldDB" id="A0AAV4YRX8"/>
<accession>A0AAV4YRX8</accession>
<reference evidence="2" key="1">
    <citation type="submission" date="2021-07" db="EMBL/GenBank/DDBJ databases">
        <title>Draft genome sequence of carbapenem-resistant Aeromonas spp. in Japan.</title>
        <authorList>
            <person name="Maehana S."/>
            <person name="Suzuki M."/>
            <person name="Kitasato H."/>
        </authorList>
    </citation>
    <scope>NUCLEOTIDE SEQUENCE</scope>
    <source>
        <strain evidence="2">KAM343</strain>
    </source>
</reference>
<organism evidence="2 3">
    <name type="scientific">Aeromonas caviae</name>
    <name type="common">Aeromonas punctata</name>
    <dbReference type="NCBI Taxonomy" id="648"/>
    <lineage>
        <taxon>Bacteria</taxon>
        <taxon>Pseudomonadati</taxon>
        <taxon>Pseudomonadota</taxon>
        <taxon>Gammaproteobacteria</taxon>
        <taxon>Aeromonadales</taxon>
        <taxon>Aeromonadaceae</taxon>
        <taxon>Aeromonas</taxon>
    </lineage>
</organism>
<name>A0AAV4YRX8_AERCA</name>
<dbReference type="Proteomes" id="UP000886939">
    <property type="component" value="Unassembled WGS sequence"/>
</dbReference>
<dbReference type="RefSeq" id="WP_202212051.1">
    <property type="nucleotide sequence ID" value="NZ_BPNI01000106.1"/>
</dbReference>
<sequence length="96" mass="10367">MKDTKDQVTGDMFGIKRGRGRPKTGSAKTGAERQAAYRAKQQDNNVTVTINLALVEGLDAQMQAIRDGGSAVVLTPEQAGEILRALRKAENKQLRG</sequence>
<protein>
    <recommendedName>
        <fullName evidence="4">OriV</fullName>
    </recommendedName>
</protein>
<comment type="caution">
    <text evidence="2">The sequence shown here is derived from an EMBL/GenBank/DDBJ whole genome shotgun (WGS) entry which is preliminary data.</text>
</comment>
<evidence type="ECO:0000313" key="2">
    <source>
        <dbReference type="EMBL" id="GJA42860.1"/>
    </source>
</evidence>
<feature type="region of interest" description="Disordered" evidence="1">
    <location>
        <begin position="1"/>
        <end position="38"/>
    </location>
</feature>
<evidence type="ECO:0000313" key="3">
    <source>
        <dbReference type="Proteomes" id="UP000886939"/>
    </source>
</evidence>